<dbReference type="AlphaFoldDB" id="A0A5D0RBA9"/>
<dbReference type="Proteomes" id="UP000323720">
    <property type="component" value="Unassembled WGS sequence"/>
</dbReference>
<dbReference type="RefSeq" id="WP_148402539.1">
    <property type="nucleotide sequence ID" value="NZ_VSKK01000001.1"/>
</dbReference>
<proteinExistence type="predicted"/>
<dbReference type="EMBL" id="VSKK01000001">
    <property type="protein sequence ID" value="TYB78802.1"/>
    <property type="molecule type" value="Genomic_DNA"/>
</dbReference>
<accession>A0A5D0RBA9</accession>
<evidence type="ECO:0000313" key="2">
    <source>
        <dbReference type="Proteomes" id="UP000323720"/>
    </source>
</evidence>
<keyword evidence="2" id="KW-1185">Reference proteome</keyword>
<sequence length="151" mass="17710">MTLQLESYLGNPIESLSPLVTEFEKITKTFKLCSEQDFAGMKYNEILVCLKDDKRIESIFVNFPFIITAFEYTNIISNYGSPDNCIVKDKLETVSKSDSFNQSLVKRNYSTKEVEFKDKPLCMLWNKNDYTLKIMFYYEQNGMQLIFSSKY</sequence>
<name>A0A5D0RBA9_9FLAO</name>
<gene>
    <name evidence="1" type="ORF">ES674_03220</name>
</gene>
<protein>
    <submittedName>
        <fullName evidence="1">Uncharacterized protein</fullName>
    </submittedName>
</protein>
<organism evidence="1 2">
    <name type="scientific">Bizionia myxarmorum</name>
    <dbReference type="NCBI Taxonomy" id="291186"/>
    <lineage>
        <taxon>Bacteria</taxon>
        <taxon>Pseudomonadati</taxon>
        <taxon>Bacteroidota</taxon>
        <taxon>Flavobacteriia</taxon>
        <taxon>Flavobacteriales</taxon>
        <taxon>Flavobacteriaceae</taxon>
        <taxon>Bizionia</taxon>
    </lineage>
</organism>
<comment type="caution">
    <text evidence="1">The sequence shown here is derived from an EMBL/GenBank/DDBJ whole genome shotgun (WGS) entry which is preliminary data.</text>
</comment>
<evidence type="ECO:0000313" key="1">
    <source>
        <dbReference type="EMBL" id="TYB78802.1"/>
    </source>
</evidence>
<reference evidence="1 2" key="1">
    <citation type="submission" date="2019-08" db="EMBL/GenBank/DDBJ databases">
        <title>Genomes of Antarctic Bizionia species.</title>
        <authorList>
            <person name="Bowman J.P."/>
        </authorList>
    </citation>
    <scope>NUCLEOTIDE SEQUENCE [LARGE SCALE GENOMIC DNA]</scope>
    <source>
        <strain evidence="1 2">ADA-4</strain>
    </source>
</reference>
<dbReference type="OrthoDB" id="1164990at2"/>